<dbReference type="GO" id="GO:1990904">
    <property type="term" value="C:ribonucleoprotein complex"/>
    <property type="evidence" value="ECO:0007669"/>
    <property type="project" value="UniProtKB-KW"/>
</dbReference>
<dbReference type="GO" id="GO:0043488">
    <property type="term" value="P:regulation of mRNA stability"/>
    <property type="evidence" value="ECO:0007669"/>
    <property type="project" value="TreeGrafter"/>
</dbReference>
<feature type="compositionally biased region" description="Basic and acidic residues" evidence="16">
    <location>
        <begin position="506"/>
        <end position="516"/>
    </location>
</feature>
<dbReference type="Pfam" id="PF17904">
    <property type="entry name" value="KH_9"/>
    <property type="match status" value="1"/>
</dbReference>
<keyword evidence="8" id="KW-0810">Translation regulation</keyword>
<keyword evidence="7" id="KW-0677">Repeat</keyword>
<dbReference type="PROSITE" id="PS51641">
    <property type="entry name" value="AGENET_LIKE"/>
    <property type="match status" value="1"/>
</dbReference>
<evidence type="ECO:0000256" key="14">
    <source>
        <dbReference type="ARBA" id="ARBA00034103"/>
    </source>
</evidence>
<protein>
    <recommendedName>
        <fullName evidence="17">Agenet-like domain-containing protein</fullName>
    </recommendedName>
</protein>
<dbReference type="PROSITE" id="PS50084">
    <property type="entry name" value="KH_TYPE_1"/>
    <property type="match status" value="2"/>
</dbReference>
<reference evidence="18 19" key="1">
    <citation type="submission" date="2024-02" db="EMBL/GenBank/DDBJ databases">
        <title>Chromosome-scale genome assembly of the rough periwinkle Littorina saxatilis.</title>
        <authorList>
            <person name="De Jode A."/>
            <person name="Faria R."/>
            <person name="Formenti G."/>
            <person name="Sims Y."/>
            <person name="Smith T.P."/>
            <person name="Tracey A."/>
            <person name="Wood J.M.D."/>
            <person name="Zagrodzka Z.B."/>
            <person name="Johannesson K."/>
            <person name="Butlin R.K."/>
            <person name="Leder E.H."/>
        </authorList>
    </citation>
    <scope>NUCLEOTIDE SEQUENCE [LARGE SCALE GENOMIC DNA]</scope>
    <source>
        <strain evidence="18">Snail1</strain>
        <tissue evidence="18">Muscle</tissue>
    </source>
</reference>
<dbReference type="GO" id="GO:0003730">
    <property type="term" value="F:mRNA 3'-UTR binding"/>
    <property type="evidence" value="ECO:0007669"/>
    <property type="project" value="TreeGrafter"/>
</dbReference>
<dbReference type="Gene3D" id="2.30.30.140">
    <property type="match status" value="2"/>
</dbReference>
<dbReference type="CDD" id="cd22427">
    <property type="entry name" value="KH_I_FMR1_FXR_rpt3"/>
    <property type="match status" value="1"/>
</dbReference>
<dbReference type="GO" id="GO:0098793">
    <property type="term" value="C:presynapse"/>
    <property type="evidence" value="ECO:0007669"/>
    <property type="project" value="GOC"/>
</dbReference>
<keyword evidence="5" id="KW-0963">Cytoplasm</keyword>
<dbReference type="SUPFAM" id="SSF54791">
    <property type="entry name" value="Eukaryotic type KH-domain (KH-domain type I)"/>
    <property type="match status" value="2"/>
</dbReference>
<feature type="compositionally biased region" description="Basic and acidic residues" evidence="16">
    <location>
        <begin position="598"/>
        <end position="610"/>
    </location>
</feature>
<feature type="compositionally biased region" description="Polar residues" evidence="16">
    <location>
        <begin position="517"/>
        <end position="527"/>
    </location>
</feature>
<dbReference type="FunFam" id="3.30.1370.10:FF:000004">
    <property type="entry name" value="Fragile X mental retardation 1, isoform CRA_e"/>
    <property type="match status" value="1"/>
</dbReference>
<dbReference type="FunFam" id="3.30.1370.10:FF:000054">
    <property type="entry name" value="Fragile X mental retardation protein 1"/>
    <property type="match status" value="1"/>
</dbReference>
<dbReference type="PANTHER" id="PTHR10603">
    <property type="entry name" value="FRAGILE X MENTAL RETARDATION SYNDROME-RELATED PROTEIN"/>
    <property type="match status" value="1"/>
</dbReference>
<dbReference type="GO" id="GO:0048513">
    <property type="term" value="P:animal organ development"/>
    <property type="evidence" value="ECO:0007669"/>
    <property type="project" value="TreeGrafter"/>
</dbReference>
<organism evidence="18 19">
    <name type="scientific">Littorina saxatilis</name>
    <dbReference type="NCBI Taxonomy" id="31220"/>
    <lineage>
        <taxon>Eukaryota</taxon>
        <taxon>Metazoa</taxon>
        <taxon>Spiralia</taxon>
        <taxon>Lophotrochozoa</taxon>
        <taxon>Mollusca</taxon>
        <taxon>Gastropoda</taxon>
        <taxon>Caenogastropoda</taxon>
        <taxon>Littorinimorpha</taxon>
        <taxon>Littorinoidea</taxon>
        <taxon>Littorinidae</taxon>
        <taxon>Littorina</taxon>
    </lineage>
</organism>
<sequence length="724" mass="80241">MEDLSVEVCGNNGAYYKAFLKSIGATEASVEFENNWQPEKHVPLTSVRLPPKDSTAKPDFRENEKVEVLSKASEDEALGWWQAKIRMLKGEFAVVEYIGWDSSFTDILPVDRVRRVSANPPITAESFHQFVLEVPPDLRDGCQGEGALLELRKHLGGGAVVSYDTTDSSIHVLSTNPAVTKRATMIGDMFLRNVRQKLLLKQRTEEAAKKLQSTKIRSGYMEEFVVREDLMGLAIGTHGANIQQARKIEHITGIELDEATCTFKVYGETMEAVKQARGMLEFSEETFQVPRDLVAKVIGKNGRNIQDIVDKSGVIRVKIEGDNDQEHRDEQTDPGPTQVPFIFVGTQESISNAKLLLEYHLDHLKEVEQLRQAKQEIDMQLKSLSGPQSGSYFPPPRDRRYGGNSNDPYTDGNRRGRGGMRGMGGRGRRWNTDRPGEEPSPVGDWSSEVVEEERRQSGYLTDSVLSGRGRGYRRGGRGRGRGMGGGYPSRESDYGGNRYDRRPHRGGYDDGYHHDNNNPYHQGQGPRSFNYDDEESRDVRSRRRMTDDDDTVLDNASVNSQDDDRRRDRRRRRRRNRIRGTNSAASGTETDTSVSNYRSDRGARQGERGGRGGQNPNRPPNPVKEEGGAPSLANTNGGAPRNPPPTTNGGGGEDGSAKGSKSDSQQVVPKEQRPARRPPPTPSSSSTAQNKAGPPQLSGSDSDSKAKVKVGIVPKPKEQIVNGE</sequence>
<feature type="domain" description="Agenet-like" evidence="17">
    <location>
        <begin position="64"/>
        <end position="116"/>
    </location>
</feature>
<dbReference type="SMART" id="SM00322">
    <property type="entry name" value="KH"/>
    <property type="match status" value="2"/>
</dbReference>
<keyword evidence="13" id="KW-0687">Ribonucleoprotein</keyword>
<dbReference type="AlphaFoldDB" id="A0AAN9APQ9"/>
<dbReference type="GO" id="GO:0045727">
    <property type="term" value="P:positive regulation of translation"/>
    <property type="evidence" value="ECO:0007669"/>
    <property type="project" value="TreeGrafter"/>
</dbReference>
<evidence type="ECO:0000256" key="11">
    <source>
        <dbReference type="ARBA" id="ARBA00023018"/>
    </source>
</evidence>
<evidence type="ECO:0000256" key="8">
    <source>
        <dbReference type="ARBA" id="ARBA00022845"/>
    </source>
</evidence>
<dbReference type="InterPro" id="IPR040148">
    <property type="entry name" value="FMR1"/>
</dbReference>
<evidence type="ECO:0000259" key="17">
    <source>
        <dbReference type="PROSITE" id="PS51641"/>
    </source>
</evidence>
<proteinExistence type="inferred from homology"/>
<dbReference type="GO" id="GO:0043204">
    <property type="term" value="C:perikaryon"/>
    <property type="evidence" value="ECO:0007669"/>
    <property type="project" value="UniProtKB-SubCell"/>
</dbReference>
<comment type="subcellular location">
    <subcellularLocation>
        <location evidence="3">Cell projection</location>
        <location evidence="3">Neuron projection</location>
    </subcellularLocation>
    <subcellularLocation>
        <location evidence="1">Cytoplasm</location>
        <location evidence="1">Stress granule</location>
    </subcellularLocation>
    <subcellularLocation>
        <location evidence="2">Perikaryon</location>
    </subcellularLocation>
    <subcellularLocation>
        <location evidence="14">Synapse</location>
    </subcellularLocation>
</comment>
<evidence type="ECO:0000256" key="16">
    <source>
        <dbReference type="SAM" id="MobiDB-lite"/>
    </source>
</evidence>
<dbReference type="CDD" id="cd20402">
    <property type="entry name" value="Tudor_Agenet_FMRP-like_rpt1"/>
    <property type="match status" value="1"/>
</dbReference>
<evidence type="ECO:0000256" key="13">
    <source>
        <dbReference type="ARBA" id="ARBA00023274"/>
    </source>
</evidence>
<dbReference type="InterPro" id="IPR004087">
    <property type="entry name" value="KH_dom"/>
</dbReference>
<evidence type="ECO:0000256" key="2">
    <source>
        <dbReference type="ARBA" id="ARBA00004484"/>
    </source>
</evidence>
<dbReference type="EMBL" id="JBAMIC010000024">
    <property type="protein sequence ID" value="KAK7090862.1"/>
    <property type="molecule type" value="Genomic_DNA"/>
</dbReference>
<feature type="compositionally biased region" description="Basic residues" evidence="16">
    <location>
        <begin position="567"/>
        <end position="578"/>
    </location>
</feature>
<evidence type="ECO:0000256" key="9">
    <source>
        <dbReference type="ARBA" id="ARBA00022884"/>
    </source>
</evidence>
<dbReference type="Pfam" id="PF00013">
    <property type="entry name" value="KH_1"/>
    <property type="match status" value="1"/>
</dbReference>
<dbReference type="GO" id="GO:0043005">
    <property type="term" value="C:neuron projection"/>
    <property type="evidence" value="ECO:0007669"/>
    <property type="project" value="UniProtKB-SubCell"/>
</dbReference>
<keyword evidence="12" id="KW-0966">Cell projection</keyword>
<evidence type="ECO:0000256" key="10">
    <source>
        <dbReference type="ARBA" id="ARBA00022902"/>
    </source>
</evidence>
<evidence type="ECO:0000256" key="12">
    <source>
        <dbReference type="ARBA" id="ARBA00023273"/>
    </source>
</evidence>
<dbReference type="PANTHER" id="PTHR10603:SF7">
    <property type="entry name" value="FRAGILE X MESSENGER RIBONUCLEOPROTEIN 1 HOMOLOG"/>
    <property type="match status" value="1"/>
</dbReference>
<evidence type="ECO:0000256" key="15">
    <source>
        <dbReference type="PROSITE-ProRule" id="PRU00117"/>
    </source>
</evidence>
<dbReference type="InterPro" id="IPR004088">
    <property type="entry name" value="KH_dom_type_1"/>
</dbReference>
<keyword evidence="6" id="KW-0678">Repressor</keyword>
<evidence type="ECO:0000256" key="3">
    <source>
        <dbReference type="ARBA" id="ARBA00004487"/>
    </source>
</evidence>
<accession>A0AAN9APQ9</accession>
<keyword evidence="10" id="KW-0524">Neurogenesis</keyword>
<dbReference type="InterPro" id="IPR036612">
    <property type="entry name" value="KH_dom_type_1_sf"/>
</dbReference>
<name>A0AAN9APQ9_9CAEN</name>
<gene>
    <name evidence="18" type="ORF">V1264_010607</name>
</gene>
<dbReference type="GO" id="GO:0005634">
    <property type="term" value="C:nucleus"/>
    <property type="evidence" value="ECO:0007669"/>
    <property type="project" value="TreeGrafter"/>
</dbReference>
<dbReference type="GO" id="GO:0007399">
    <property type="term" value="P:nervous system development"/>
    <property type="evidence" value="ECO:0007669"/>
    <property type="project" value="UniProtKB-KW"/>
</dbReference>
<dbReference type="Pfam" id="PF18336">
    <property type="entry name" value="Tudor_FRX1"/>
    <property type="match status" value="1"/>
</dbReference>
<evidence type="ECO:0000256" key="6">
    <source>
        <dbReference type="ARBA" id="ARBA00022491"/>
    </source>
</evidence>
<feature type="compositionally biased region" description="Polar residues" evidence="16">
    <location>
        <begin position="580"/>
        <end position="597"/>
    </location>
</feature>
<comment type="caution">
    <text evidence="18">The sequence shown here is derived from an EMBL/GenBank/DDBJ whole genome shotgun (WGS) entry which is preliminary data.</text>
</comment>
<evidence type="ECO:0000256" key="7">
    <source>
        <dbReference type="ARBA" id="ARBA00022737"/>
    </source>
</evidence>
<dbReference type="Gene3D" id="3.30.1370.10">
    <property type="entry name" value="K Homology domain, type 1"/>
    <property type="match status" value="2"/>
</dbReference>
<evidence type="ECO:0000313" key="18">
    <source>
        <dbReference type="EMBL" id="KAK7090862.1"/>
    </source>
</evidence>
<keyword evidence="11" id="KW-0770">Synapse</keyword>
<dbReference type="GO" id="GO:0045182">
    <property type="term" value="F:translation regulator activity"/>
    <property type="evidence" value="ECO:0007669"/>
    <property type="project" value="TreeGrafter"/>
</dbReference>
<dbReference type="GO" id="GO:0099577">
    <property type="term" value="P:regulation of translation at presynapse, modulating synaptic transmission"/>
    <property type="evidence" value="ECO:0007669"/>
    <property type="project" value="TreeGrafter"/>
</dbReference>
<dbReference type="GO" id="GO:0010494">
    <property type="term" value="C:cytoplasmic stress granule"/>
    <property type="evidence" value="ECO:0007669"/>
    <property type="project" value="UniProtKB-SubCell"/>
</dbReference>
<keyword evidence="9 15" id="KW-0694">RNA-binding</keyword>
<dbReference type="Proteomes" id="UP001374579">
    <property type="component" value="Unassembled WGS sequence"/>
</dbReference>
<evidence type="ECO:0000313" key="19">
    <source>
        <dbReference type="Proteomes" id="UP001374579"/>
    </source>
</evidence>
<evidence type="ECO:0000256" key="1">
    <source>
        <dbReference type="ARBA" id="ARBA00004210"/>
    </source>
</evidence>
<dbReference type="InterPro" id="IPR040472">
    <property type="entry name" value="FMRP_KH0"/>
</dbReference>
<feature type="compositionally biased region" description="Polar residues" evidence="16">
    <location>
        <begin position="382"/>
        <end position="391"/>
    </location>
</feature>
<feature type="compositionally biased region" description="Basic residues" evidence="16">
    <location>
        <begin position="470"/>
        <end position="480"/>
    </location>
</feature>
<dbReference type="GO" id="GO:0048170">
    <property type="term" value="P:positive regulation of long-term neuronal synaptic plasticity"/>
    <property type="evidence" value="ECO:0007669"/>
    <property type="project" value="TreeGrafter"/>
</dbReference>
<feature type="region of interest" description="Disordered" evidence="16">
    <location>
        <begin position="381"/>
        <end position="724"/>
    </location>
</feature>
<comment type="similarity">
    <text evidence="4">Belongs to the FMR1 family.</text>
</comment>
<dbReference type="GO" id="GO:0051028">
    <property type="term" value="P:mRNA transport"/>
    <property type="evidence" value="ECO:0007669"/>
    <property type="project" value="TreeGrafter"/>
</dbReference>
<dbReference type="InterPro" id="IPR041560">
    <property type="entry name" value="Tudor_FRM1"/>
</dbReference>
<evidence type="ECO:0000256" key="5">
    <source>
        <dbReference type="ARBA" id="ARBA00022490"/>
    </source>
</evidence>
<keyword evidence="19" id="KW-1185">Reference proteome</keyword>
<evidence type="ECO:0000256" key="4">
    <source>
        <dbReference type="ARBA" id="ARBA00006633"/>
    </source>
</evidence>